<dbReference type="PIRSF" id="PIRSF037489">
    <property type="entry name" value="UCP037489_NIF3_YqfO"/>
    <property type="match status" value="1"/>
</dbReference>
<keyword evidence="4 5" id="KW-0479">Metal-binding</keyword>
<organism evidence="7 8">
    <name type="scientific">Acidothermus cellulolyticus (strain ATCC 43068 / DSM 8971 / 11B)</name>
    <dbReference type="NCBI Taxonomy" id="351607"/>
    <lineage>
        <taxon>Bacteria</taxon>
        <taxon>Bacillati</taxon>
        <taxon>Actinomycetota</taxon>
        <taxon>Actinomycetes</taxon>
        <taxon>Acidothermales</taxon>
        <taxon>Acidothermaceae</taxon>
        <taxon>Acidothermus</taxon>
    </lineage>
</organism>
<dbReference type="InterPro" id="IPR017221">
    <property type="entry name" value="DUF34/NIF3_bac"/>
</dbReference>
<evidence type="ECO:0000256" key="4">
    <source>
        <dbReference type="ARBA" id="ARBA00022723"/>
    </source>
</evidence>
<name>A0LTB3_ACIC1</name>
<feature type="binding site" evidence="6">
    <location>
        <position position="349"/>
    </location>
    <ligand>
        <name>a divalent metal cation</name>
        <dbReference type="ChEBI" id="CHEBI:60240"/>
        <label>1</label>
    </ligand>
</feature>
<dbReference type="PANTHER" id="PTHR13799">
    <property type="entry name" value="NGG1 INTERACTING FACTOR 3"/>
    <property type="match status" value="1"/>
</dbReference>
<sequence>MTARDAAETPPAPPTLRDVVAVLNQLYPPALAAEWDAVGLVCGEPSQAVRRILFAVDPVPSVAAEAIERGVDLLVTHHPLYLRGTSSVAATTAKGRVVHELIRAGIALFTAHTNADHANPGVSDALAAALGVTELRPLDPLPAQPIDKLVTFAPADAVERILDVLSAAGAGAIGAYSRCAWTTDGIGTFRPNPGAHPTIGTIGRIETVPEVRVEMVLPRARRDAVIAALLAAHPYEEPAYDVIPLAERPGRAGTGRIGRLDQPESLADFVDRVRAALPATPGGGRYAGDPDRLVHIVAVCGGAGDGYLQTAAGAGADVYVTADLRHHPASEITAETGIALVDMPHWATEWPWLPDAAARLREALGAAGFTVNIEVSTLVTDPWDGRIPGGGSR</sequence>
<dbReference type="EMBL" id="CP000481">
    <property type="protein sequence ID" value="ABK52673.1"/>
    <property type="molecule type" value="Genomic_DNA"/>
</dbReference>
<dbReference type="HOGENOM" id="CLU_037423_1_1_11"/>
<dbReference type="GO" id="GO:0046872">
    <property type="term" value="F:metal ion binding"/>
    <property type="evidence" value="ECO:0007669"/>
    <property type="project" value="UniProtKB-UniRule"/>
</dbReference>
<dbReference type="Gene3D" id="3.30.70.120">
    <property type="match status" value="1"/>
</dbReference>
<dbReference type="PANTHER" id="PTHR13799:SF14">
    <property type="entry name" value="GTP CYCLOHYDROLASE 1 TYPE 2 HOMOLOG"/>
    <property type="match status" value="1"/>
</dbReference>
<dbReference type="RefSeq" id="WP_011719736.1">
    <property type="nucleotide sequence ID" value="NC_008578.1"/>
</dbReference>
<evidence type="ECO:0000256" key="3">
    <source>
        <dbReference type="ARBA" id="ARBA00022112"/>
    </source>
</evidence>
<dbReference type="GO" id="GO:0005737">
    <property type="term" value="C:cytoplasm"/>
    <property type="evidence" value="ECO:0007669"/>
    <property type="project" value="TreeGrafter"/>
</dbReference>
<dbReference type="SUPFAM" id="SSF102705">
    <property type="entry name" value="NIF3 (NGG1p interacting factor 3)-like"/>
    <property type="match status" value="1"/>
</dbReference>
<dbReference type="OrthoDB" id="9795763at2"/>
<dbReference type="FunFam" id="3.40.1390.30:FF:000001">
    <property type="entry name" value="GTP cyclohydrolase 1 type 2"/>
    <property type="match status" value="1"/>
</dbReference>
<evidence type="ECO:0000256" key="1">
    <source>
        <dbReference type="ARBA" id="ARBA00006964"/>
    </source>
</evidence>
<dbReference type="Gene3D" id="3.40.1390.30">
    <property type="entry name" value="NIF3 (NGG1p interacting factor 3)-like"/>
    <property type="match status" value="1"/>
</dbReference>
<feature type="binding site" evidence="6">
    <location>
        <position position="77"/>
    </location>
    <ligand>
        <name>a divalent metal cation</name>
        <dbReference type="ChEBI" id="CHEBI:60240"/>
        <label>1</label>
    </ligand>
</feature>
<dbReference type="InParanoid" id="A0LTB3"/>
<dbReference type="Pfam" id="PF01784">
    <property type="entry name" value="DUF34_NIF3"/>
    <property type="match status" value="1"/>
</dbReference>
<feature type="binding site" evidence="6">
    <location>
        <position position="116"/>
    </location>
    <ligand>
        <name>a divalent metal cation</name>
        <dbReference type="ChEBI" id="CHEBI:60240"/>
        <label>1</label>
    </ligand>
</feature>
<evidence type="ECO:0000256" key="6">
    <source>
        <dbReference type="PIRSR" id="PIRSR602678-1"/>
    </source>
</evidence>
<dbReference type="Proteomes" id="UP000008221">
    <property type="component" value="Chromosome"/>
</dbReference>
<accession>A0LTB3</accession>
<dbReference type="STRING" id="351607.Acel_0900"/>
<comment type="similarity">
    <text evidence="1 5">Belongs to the GTP cyclohydrolase I type 2/NIF3 family.</text>
</comment>
<dbReference type="InterPro" id="IPR002678">
    <property type="entry name" value="DUF34/NIF3"/>
</dbReference>
<evidence type="ECO:0000313" key="8">
    <source>
        <dbReference type="Proteomes" id="UP000008221"/>
    </source>
</evidence>
<reference evidence="7 8" key="1">
    <citation type="journal article" date="2009" name="Genome Res.">
        <title>Complete genome of the cellulolytic thermophile Acidothermus cellulolyticus 11B provides insights into its ecophysiological and evolutionary adaptations.</title>
        <authorList>
            <person name="Barabote R.D."/>
            <person name="Xie G."/>
            <person name="Leu D.H."/>
            <person name="Normand P."/>
            <person name="Necsulea A."/>
            <person name="Daubin V."/>
            <person name="Medigue C."/>
            <person name="Adney W.S."/>
            <person name="Xu X.C."/>
            <person name="Lapidus A."/>
            <person name="Parales R.E."/>
            <person name="Detter C."/>
            <person name="Pujic P."/>
            <person name="Bruce D."/>
            <person name="Lavire C."/>
            <person name="Challacombe J.F."/>
            <person name="Brettin T.S."/>
            <person name="Berry A.M."/>
        </authorList>
    </citation>
    <scope>NUCLEOTIDE SEQUENCE [LARGE SCALE GENOMIC DNA]</scope>
    <source>
        <strain evidence="8">ATCC 43068 / DSM 8971 / 11B</strain>
    </source>
</reference>
<feature type="binding site" evidence="6">
    <location>
        <position position="345"/>
    </location>
    <ligand>
        <name>a divalent metal cation</name>
        <dbReference type="ChEBI" id="CHEBI:60240"/>
        <label>1</label>
    </ligand>
</feature>
<dbReference type="InterPro" id="IPR015867">
    <property type="entry name" value="N-reg_PII/ATP_PRibTrfase_C"/>
</dbReference>
<feature type="binding site" evidence="6">
    <location>
        <position position="78"/>
    </location>
    <ligand>
        <name>a divalent metal cation</name>
        <dbReference type="ChEBI" id="CHEBI:60240"/>
        <label>1</label>
    </ligand>
</feature>
<proteinExistence type="inferred from homology"/>
<dbReference type="InterPro" id="IPR036069">
    <property type="entry name" value="DUF34/NIF3_sf"/>
</dbReference>
<dbReference type="AlphaFoldDB" id="A0LTB3"/>
<dbReference type="KEGG" id="ace:Acel_0900"/>
<gene>
    <name evidence="7" type="ordered locus">Acel_0900</name>
</gene>
<evidence type="ECO:0000313" key="7">
    <source>
        <dbReference type="EMBL" id="ABK52673.1"/>
    </source>
</evidence>
<dbReference type="eggNOG" id="COG0327">
    <property type="taxonomic scope" value="Bacteria"/>
</dbReference>
<protein>
    <recommendedName>
        <fullName evidence="3 5">GTP cyclohydrolase 1 type 2 homolog</fullName>
    </recommendedName>
</protein>
<evidence type="ECO:0000256" key="5">
    <source>
        <dbReference type="PIRNR" id="PIRNR037489"/>
    </source>
</evidence>
<keyword evidence="8" id="KW-1185">Reference proteome</keyword>
<evidence type="ECO:0000256" key="2">
    <source>
        <dbReference type="ARBA" id="ARBA00011643"/>
    </source>
</evidence>
<comment type="subunit">
    <text evidence="2">Homohexamer.</text>
</comment>
<dbReference type="NCBIfam" id="TIGR00486">
    <property type="entry name" value="YbgI_SA1388"/>
    <property type="match status" value="1"/>
</dbReference>